<sequence length="522" mass="59653">MESLDFLRGETTGPTMPKSSSTFLMSSFVSHKSQSGSKVKVHRESTSGGTYFSKYRRSAYKPSGMYKASSDAEEVSKYGAAPEKRGKSTSISHSSAYYRKKSKKKKSEVSGQRMKISEHDHSYVEGSFTTPPNAFSKARNKGFSKTRPQYEEINHKIEMLSKEIEIETQDLITLRHEKRKEKLNAIKVEDECACDELGNDEDHARIPTKTKSKKEFSYKYYKYVRSKEENKRQAEMPRSIKGVSTQKKTIEKDEYYSPSPRKGIKYGHCSQKKGFKYGYNHTSTKKKSIKKTKKIETIRDSSKCMKKLAFDLKQNKGLRSVKGEGSLSKSRVRVSSFARKPKPKYYKKEEKSSILCNLQDDVMQYICSFYSKFARKSNINEIRTQCNNKKSFHDMENDKVKIPHDARLLDLFTDEGKGGVVQVIGEPLFPLKPTLDYLTNSILEGRLEINKALQTSKNNLLGISVNFSTKQSNAEVEVLVEGKLCNSSSSKSSETFKHEFKLRPDDRYGYKCSSLKVYENSS</sequence>
<proteinExistence type="predicted"/>
<feature type="region of interest" description="Disordered" evidence="2">
    <location>
        <begin position="63"/>
        <end position="147"/>
    </location>
</feature>
<reference evidence="3" key="1">
    <citation type="submission" date="2023-07" db="EMBL/GenBank/DDBJ databases">
        <authorList>
            <consortium name="AG Swart"/>
            <person name="Singh M."/>
            <person name="Singh A."/>
            <person name="Seah K."/>
            <person name="Emmerich C."/>
        </authorList>
    </citation>
    <scope>NUCLEOTIDE SEQUENCE</scope>
    <source>
        <strain evidence="3">DP1</strain>
    </source>
</reference>
<dbReference type="AlphaFoldDB" id="A0AAD1X645"/>
<organism evidence="3 4">
    <name type="scientific">Euplotes crassus</name>
    <dbReference type="NCBI Taxonomy" id="5936"/>
    <lineage>
        <taxon>Eukaryota</taxon>
        <taxon>Sar</taxon>
        <taxon>Alveolata</taxon>
        <taxon>Ciliophora</taxon>
        <taxon>Intramacronucleata</taxon>
        <taxon>Spirotrichea</taxon>
        <taxon>Hypotrichia</taxon>
        <taxon>Euplotida</taxon>
        <taxon>Euplotidae</taxon>
        <taxon>Moneuplotes</taxon>
    </lineage>
</organism>
<name>A0AAD1X645_EUPCR</name>
<evidence type="ECO:0000256" key="1">
    <source>
        <dbReference type="SAM" id="Coils"/>
    </source>
</evidence>
<dbReference type="EMBL" id="CAMPGE010001428">
    <property type="protein sequence ID" value="CAI2360212.1"/>
    <property type="molecule type" value="Genomic_DNA"/>
</dbReference>
<keyword evidence="4" id="KW-1185">Reference proteome</keyword>
<protein>
    <submittedName>
        <fullName evidence="3">Uncharacterized protein</fullName>
    </submittedName>
</protein>
<feature type="region of interest" description="Disordered" evidence="2">
    <location>
        <begin position="1"/>
        <end position="21"/>
    </location>
</feature>
<comment type="caution">
    <text evidence="3">The sequence shown here is derived from an EMBL/GenBank/DDBJ whole genome shotgun (WGS) entry which is preliminary data.</text>
</comment>
<evidence type="ECO:0000256" key="2">
    <source>
        <dbReference type="SAM" id="MobiDB-lite"/>
    </source>
</evidence>
<keyword evidence="1" id="KW-0175">Coiled coil</keyword>
<accession>A0AAD1X645</accession>
<evidence type="ECO:0000313" key="4">
    <source>
        <dbReference type="Proteomes" id="UP001295684"/>
    </source>
</evidence>
<gene>
    <name evidence="3" type="ORF">ECRASSUSDP1_LOCUS1510</name>
</gene>
<feature type="coiled-coil region" evidence="1">
    <location>
        <begin position="150"/>
        <end position="177"/>
    </location>
</feature>
<evidence type="ECO:0000313" key="3">
    <source>
        <dbReference type="EMBL" id="CAI2360212.1"/>
    </source>
</evidence>
<dbReference type="Proteomes" id="UP001295684">
    <property type="component" value="Unassembled WGS sequence"/>
</dbReference>